<name>A0A7S0XDT0_9STRA</name>
<gene>
    <name evidence="1" type="ORF">CNEB1095_LOCUS172</name>
</gene>
<organism evidence="1">
    <name type="scientific">Chromulina nebulosa</name>
    <dbReference type="NCBI Taxonomy" id="96789"/>
    <lineage>
        <taxon>Eukaryota</taxon>
        <taxon>Sar</taxon>
        <taxon>Stramenopiles</taxon>
        <taxon>Ochrophyta</taxon>
        <taxon>Chrysophyceae</taxon>
        <taxon>Chromulinales</taxon>
        <taxon>Chromulinaceae</taxon>
        <taxon>Chromulina</taxon>
    </lineage>
</organism>
<protein>
    <submittedName>
        <fullName evidence="1">Uncharacterized protein</fullName>
    </submittedName>
</protein>
<dbReference type="AlphaFoldDB" id="A0A7S0XDT0"/>
<proteinExistence type="predicted"/>
<dbReference type="EMBL" id="HBFD01000260">
    <property type="protein sequence ID" value="CAD8713050.1"/>
    <property type="molecule type" value="Transcribed_RNA"/>
</dbReference>
<reference evidence="1" key="1">
    <citation type="submission" date="2021-01" db="EMBL/GenBank/DDBJ databases">
        <authorList>
            <person name="Corre E."/>
            <person name="Pelletier E."/>
            <person name="Niang G."/>
            <person name="Scheremetjew M."/>
            <person name="Finn R."/>
            <person name="Kale V."/>
            <person name="Holt S."/>
            <person name="Cochrane G."/>
            <person name="Meng A."/>
            <person name="Brown T."/>
            <person name="Cohen L."/>
        </authorList>
    </citation>
    <scope>NUCLEOTIDE SEQUENCE</scope>
    <source>
        <strain evidence="1">UTEXLB2642</strain>
    </source>
</reference>
<sequence>MSYSRKSPVNNIPATKKIVNKTNDKKKVNSESISPDQLDNYVDNKIVNQLDSKIDSKTVNQLDIQLDSQIDSKLRNDAQLTELIYTQKLSRDPNFSRSFSSLVGRNNSLGKTPSPSELNEEITQFRNLTVAGSIVKIDRGVDRFIDNRINSLTKFNKRKDSELDEPELSILSTNISTDKHVDRYNSQADRFFRHNFEPLELATESKHMIDKQLTTVPAIKRKTSGLTSNSGSLGSTSIDSFESSVSTNKKFVKSVDTAFNDIASTYSNISSISNESKNYIFEGFSKNVNRPKTINSTNKQKK</sequence>
<accession>A0A7S0XDT0</accession>
<evidence type="ECO:0000313" key="1">
    <source>
        <dbReference type="EMBL" id="CAD8713050.1"/>
    </source>
</evidence>